<sequence>MAKKIDLRHMEKSHDRSSRVVEECAEKCIFRRFKCLEIETERQTIENKLFSDSSDDKSLLAAQLILDNAN</sequence>
<keyword evidence="1" id="KW-1185">Reference proteome</keyword>
<evidence type="ECO:0000313" key="2">
    <source>
        <dbReference type="WBParaSite" id="nRc.2.0.1.t15021-RA"/>
    </source>
</evidence>
<protein>
    <submittedName>
        <fullName evidence="2">Uncharacterized protein</fullName>
    </submittedName>
</protein>
<name>A0A915IM24_ROMCU</name>
<organism evidence="1 2">
    <name type="scientific">Romanomermis culicivorax</name>
    <name type="common">Nematode worm</name>
    <dbReference type="NCBI Taxonomy" id="13658"/>
    <lineage>
        <taxon>Eukaryota</taxon>
        <taxon>Metazoa</taxon>
        <taxon>Ecdysozoa</taxon>
        <taxon>Nematoda</taxon>
        <taxon>Enoplea</taxon>
        <taxon>Dorylaimia</taxon>
        <taxon>Mermithida</taxon>
        <taxon>Mermithoidea</taxon>
        <taxon>Mermithidae</taxon>
        <taxon>Romanomermis</taxon>
    </lineage>
</organism>
<evidence type="ECO:0000313" key="1">
    <source>
        <dbReference type="Proteomes" id="UP000887565"/>
    </source>
</evidence>
<dbReference type="Proteomes" id="UP000887565">
    <property type="component" value="Unplaced"/>
</dbReference>
<proteinExistence type="predicted"/>
<reference evidence="2" key="1">
    <citation type="submission" date="2022-11" db="UniProtKB">
        <authorList>
            <consortium name="WormBaseParasite"/>
        </authorList>
    </citation>
    <scope>IDENTIFICATION</scope>
</reference>
<dbReference type="WBParaSite" id="nRc.2.0.1.t15021-RA">
    <property type="protein sequence ID" value="nRc.2.0.1.t15021-RA"/>
    <property type="gene ID" value="nRc.2.0.1.g15021"/>
</dbReference>
<accession>A0A915IM24</accession>
<dbReference type="AlphaFoldDB" id="A0A915IM24"/>